<dbReference type="SUPFAM" id="SSF55785">
    <property type="entry name" value="PYP-like sensor domain (PAS domain)"/>
    <property type="match status" value="2"/>
</dbReference>
<dbReference type="PANTHER" id="PTHR43065:SF34">
    <property type="entry name" value="SPORULATION KINASE A"/>
    <property type="match status" value="1"/>
</dbReference>
<feature type="domain" description="PAS" evidence="10">
    <location>
        <begin position="25"/>
        <end position="67"/>
    </location>
</feature>
<dbReference type="InterPro" id="IPR013767">
    <property type="entry name" value="PAS_fold"/>
</dbReference>
<evidence type="ECO:0000256" key="2">
    <source>
        <dbReference type="ARBA" id="ARBA00012438"/>
    </source>
</evidence>
<dbReference type="SUPFAM" id="SSF55874">
    <property type="entry name" value="ATPase domain of HSP90 chaperone/DNA topoisomerase II/histidine kinase"/>
    <property type="match status" value="1"/>
</dbReference>
<dbReference type="Pfam" id="PF02518">
    <property type="entry name" value="HATPase_c"/>
    <property type="match status" value="1"/>
</dbReference>
<dbReference type="Pfam" id="PF00989">
    <property type="entry name" value="PAS"/>
    <property type="match status" value="1"/>
</dbReference>
<dbReference type="Pfam" id="PF08447">
    <property type="entry name" value="PAS_3"/>
    <property type="match status" value="1"/>
</dbReference>
<dbReference type="SMART" id="SM00388">
    <property type="entry name" value="HisKA"/>
    <property type="match status" value="1"/>
</dbReference>
<evidence type="ECO:0000256" key="6">
    <source>
        <dbReference type="ARBA" id="ARBA00022777"/>
    </source>
</evidence>
<keyword evidence="6" id="KW-0418">Kinase</keyword>
<dbReference type="Gene3D" id="3.30.450.20">
    <property type="entry name" value="PAS domain"/>
    <property type="match status" value="2"/>
</dbReference>
<dbReference type="InterPro" id="IPR000014">
    <property type="entry name" value="PAS"/>
</dbReference>
<dbReference type="PROSITE" id="PS50112">
    <property type="entry name" value="PAS"/>
    <property type="match status" value="2"/>
</dbReference>
<dbReference type="InterPro" id="IPR035965">
    <property type="entry name" value="PAS-like_dom_sf"/>
</dbReference>
<reference evidence="12 13" key="1">
    <citation type="submission" date="2021-07" db="EMBL/GenBank/DDBJ databases">
        <title>Paenibacillus radiodurans sp. nov., isolated from the southeastern edge of Tengger Desert.</title>
        <authorList>
            <person name="Zhang G."/>
        </authorList>
    </citation>
    <scope>NUCLEOTIDE SEQUENCE [LARGE SCALE GENOMIC DNA]</scope>
    <source>
        <strain evidence="12 13">CCM 7311</strain>
    </source>
</reference>
<gene>
    <name evidence="12" type="ORF">K0U00_20980</name>
</gene>
<dbReference type="SMART" id="SM00091">
    <property type="entry name" value="PAS"/>
    <property type="match status" value="2"/>
</dbReference>
<dbReference type="InterPro" id="IPR036890">
    <property type="entry name" value="HATPase_C_sf"/>
</dbReference>
<organism evidence="12 13">
    <name type="scientific">Paenibacillus sepulcri</name>
    <dbReference type="NCBI Taxonomy" id="359917"/>
    <lineage>
        <taxon>Bacteria</taxon>
        <taxon>Bacillati</taxon>
        <taxon>Bacillota</taxon>
        <taxon>Bacilli</taxon>
        <taxon>Bacillales</taxon>
        <taxon>Paenibacillaceae</taxon>
        <taxon>Paenibacillus</taxon>
    </lineage>
</organism>
<keyword evidence="8" id="KW-0902">Two-component regulatory system</keyword>
<evidence type="ECO:0000256" key="5">
    <source>
        <dbReference type="ARBA" id="ARBA00022741"/>
    </source>
</evidence>
<feature type="domain" description="PAC" evidence="11">
    <location>
        <begin position="211"/>
        <end position="263"/>
    </location>
</feature>
<evidence type="ECO:0000256" key="1">
    <source>
        <dbReference type="ARBA" id="ARBA00000085"/>
    </source>
</evidence>
<dbReference type="InterPro" id="IPR013655">
    <property type="entry name" value="PAS_fold_3"/>
</dbReference>
<sequence>MGILLMFENADGENVLETFLEEILPYMIVVKNGKIITINSDASRLFGYDRNKLIGMELLELIHPRDRRTYLIEEEEVKGNKNKNIVWQARGIRQDHSIFPLEIHGMMKLFHGIHLFLITEVADLTERQQIEKADKQIEERFRTVFNYAAAGIALIDINGRFLEANYSFCDILGYTESELAELRFHGILHPDHLDDHLDNTTRLLIAEIPWYEMESRFIHKSGHVVWGLLNTTVVRDDHNKPLYYIVQFQDITTKKEAEELIRKSDKLMAVGQLAAGVAHEVRNPLTVLKGFTQMLRTTDKKNESYYQLMLSEVDRIESIIGEFLMLAKPQEVEFKMNDIGVILSNIIILMETNAVISNVQIISNLGNEQMYLECDENQIKQALANILQNAIEAMPQGGQIIVTVEQLDADHLIIGISDQGCGISEDRIARLGEPFYSSKEKGTGLGLMISYQIIEKHNGRVRVNSKLNEGTTFEIILPLHQDAEPPALPDQTGL</sequence>
<evidence type="ECO:0000259" key="9">
    <source>
        <dbReference type="PROSITE" id="PS50109"/>
    </source>
</evidence>
<keyword evidence="7" id="KW-0067">ATP-binding</keyword>
<dbReference type="Proteomes" id="UP001519887">
    <property type="component" value="Unassembled WGS sequence"/>
</dbReference>
<name>A0ABS7C708_9BACL</name>
<evidence type="ECO:0000259" key="10">
    <source>
        <dbReference type="PROSITE" id="PS50112"/>
    </source>
</evidence>
<dbReference type="InterPro" id="IPR036097">
    <property type="entry name" value="HisK_dim/P_sf"/>
</dbReference>
<keyword evidence="5" id="KW-0547">Nucleotide-binding</keyword>
<dbReference type="InterPro" id="IPR005467">
    <property type="entry name" value="His_kinase_dom"/>
</dbReference>
<evidence type="ECO:0000259" key="11">
    <source>
        <dbReference type="PROSITE" id="PS50113"/>
    </source>
</evidence>
<dbReference type="NCBIfam" id="TIGR00229">
    <property type="entry name" value="sensory_box"/>
    <property type="match status" value="2"/>
</dbReference>
<dbReference type="InterPro" id="IPR001610">
    <property type="entry name" value="PAC"/>
</dbReference>
<dbReference type="Pfam" id="PF00512">
    <property type="entry name" value="HisKA"/>
    <property type="match status" value="1"/>
</dbReference>
<dbReference type="CDD" id="cd00082">
    <property type="entry name" value="HisKA"/>
    <property type="match status" value="1"/>
</dbReference>
<evidence type="ECO:0000256" key="3">
    <source>
        <dbReference type="ARBA" id="ARBA00022553"/>
    </source>
</evidence>
<dbReference type="SMART" id="SM00086">
    <property type="entry name" value="PAC"/>
    <property type="match status" value="2"/>
</dbReference>
<evidence type="ECO:0000256" key="7">
    <source>
        <dbReference type="ARBA" id="ARBA00022840"/>
    </source>
</evidence>
<dbReference type="InterPro" id="IPR003661">
    <property type="entry name" value="HisK_dim/P_dom"/>
</dbReference>
<keyword evidence="3" id="KW-0597">Phosphoprotein</keyword>
<dbReference type="PRINTS" id="PR00344">
    <property type="entry name" value="BCTRLSENSOR"/>
</dbReference>
<dbReference type="PROSITE" id="PS50113">
    <property type="entry name" value="PAC"/>
    <property type="match status" value="1"/>
</dbReference>
<dbReference type="PANTHER" id="PTHR43065">
    <property type="entry name" value="SENSOR HISTIDINE KINASE"/>
    <property type="match status" value="1"/>
</dbReference>
<comment type="catalytic activity">
    <reaction evidence="1">
        <text>ATP + protein L-histidine = ADP + protein N-phospho-L-histidine.</text>
        <dbReference type="EC" id="2.7.13.3"/>
    </reaction>
</comment>
<evidence type="ECO:0000256" key="8">
    <source>
        <dbReference type="ARBA" id="ARBA00023012"/>
    </source>
</evidence>
<evidence type="ECO:0000313" key="12">
    <source>
        <dbReference type="EMBL" id="MBW7456515.1"/>
    </source>
</evidence>
<dbReference type="EC" id="2.7.13.3" evidence="2"/>
<feature type="domain" description="Histidine kinase" evidence="9">
    <location>
        <begin position="276"/>
        <end position="481"/>
    </location>
</feature>
<protein>
    <recommendedName>
        <fullName evidence="2">histidine kinase</fullName>
        <ecNumber evidence="2">2.7.13.3</ecNumber>
    </recommendedName>
</protein>
<proteinExistence type="predicted"/>
<dbReference type="Gene3D" id="3.30.565.10">
    <property type="entry name" value="Histidine kinase-like ATPase, C-terminal domain"/>
    <property type="match status" value="1"/>
</dbReference>
<dbReference type="CDD" id="cd00130">
    <property type="entry name" value="PAS"/>
    <property type="match status" value="2"/>
</dbReference>
<dbReference type="EMBL" id="JAHZIK010000597">
    <property type="protein sequence ID" value="MBW7456515.1"/>
    <property type="molecule type" value="Genomic_DNA"/>
</dbReference>
<dbReference type="InterPro" id="IPR000700">
    <property type="entry name" value="PAS-assoc_C"/>
</dbReference>
<dbReference type="Gene3D" id="1.10.287.130">
    <property type="match status" value="1"/>
</dbReference>
<comment type="caution">
    <text evidence="12">The sequence shown here is derived from an EMBL/GenBank/DDBJ whole genome shotgun (WGS) entry which is preliminary data.</text>
</comment>
<keyword evidence="4" id="KW-0808">Transferase</keyword>
<dbReference type="PROSITE" id="PS50109">
    <property type="entry name" value="HIS_KIN"/>
    <property type="match status" value="1"/>
</dbReference>
<dbReference type="InterPro" id="IPR004358">
    <property type="entry name" value="Sig_transdc_His_kin-like_C"/>
</dbReference>
<keyword evidence="13" id="KW-1185">Reference proteome</keyword>
<evidence type="ECO:0000313" key="13">
    <source>
        <dbReference type="Proteomes" id="UP001519887"/>
    </source>
</evidence>
<dbReference type="RefSeq" id="WP_210045542.1">
    <property type="nucleotide sequence ID" value="NZ_JBHLVU010000004.1"/>
</dbReference>
<evidence type="ECO:0000256" key="4">
    <source>
        <dbReference type="ARBA" id="ARBA00022679"/>
    </source>
</evidence>
<dbReference type="InterPro" id="IPR003594">
    <property type="entry name" value="HATPase_dom"/>
</dbReference>
<feature type="domain" description="PAS" evidence="10">
    <location>
        <begin position="137"/>
        <end position="207"/>
    </location>
</feature>
<dbReference type="SUPFAM" id="SSF47384">
    <property type="entry name" value="Homodimeric domain of signal transducing histidine kinase"/>
    <property type="match status" value="1"/>
</dbReference>
<accession>A0ABS7C708</accession>
<dbReference type="SMART" id="SM00387">
    <property type="entry name" value="HATPase_c"/>
    <property type="match status" value="1"/>
</dbReference>